<sequence>MRTATTAAAALMIGFALAAPAQATAEPPHAHPRSAQGLFLSASDAAASWVKGATLNCASAPPDGSHPHTKAACADLAAAGGRFDGLLGERRMCHKKYDPVTVSASGTYLGNPVSWRKTYPNVCVLESKTGSVFRF</sequence>
<dbReference type="PRINTS" id="PR00294">
    <property type="entry name" value="SSBTLNINHBTR"/>
</dbReference>
<evidence type="ECO:0000256" key="8">
    <source>
        <dbReference type="RuleBase" id="RU003471"/>
    </source>
</evidence>
<dbReference type="GO" id="GO:0004867">
    <property type="term" value="F:serine-type endopeptidase inhibitor activity"/>
    <property type="evidence" value="ECO:0007669"/>
    <property type="project" value="UniProtKB-KW"/>
</dbReference>
<evidence type="ECO:0000256" key="9">
    <source>
        <dbReference type="SAM" id="SignalP"/>
    </source>
</evidence>
<evidence type="ECO:0000256" key="7">
    <source>
        <dbReference type="ARBA" id="ARBA00023157"/>
    </source>
</evidence>
<evidence type="ECO:0000256" key="6">
    <source>
        <dbReference type="ARBA" id="ARBA00022900"/>
    </source>
</evidence>
<evidence type="ECO:0000256" key="5">
    <source>
        <dbReference type="ARBA" id="ARBA00022690"/>
    </source>
</evidence>
<keyword evidence="12" id="KW-1185">Reference proteome</keyword>
<reference evidence="11 12" key="1">
    <citation type="submission" date="2017-02" db="EMBL/GenBank/DDBJ databases">
        <title>Draft Genome Sequence of Streptomyces tsukubaensis F601, a Producer of the immunosuppressant tacrolimus FK506.</title>
        <authorList>
            <person name="Zong G."/>
            <person name="Zhong C."/>
            <person name="Fu J."/>
            <person name="Qin R."/>
            <person name="Cao G."/>
        </authorList>
    </citation>
    <scope>NUCLEOTIDE SEQUENCE [LARGE SCALE GENOMIC DNA]</scope>
    <source>
        <strain evidence="11 12">F601</strain>
    </source>
</reference>
<evidence type="ECO:0000259" key="10">
    <source>
        <dbReference type="Pfam" id="PF00720"/>
    </source>
</evidence>
<comment type="similarity">
    <text evidence="2 8">Belongs to the protease inhibitor I16 (SSI) family.</text>
</comment>
<dbReference type="InterPro" id="IPR023549">
    <property type="entry name" value="Subtilisin_inhibitor"/>
</dbReference>
<dbReference type="STRING" id="83656.B1H18_18860"/>
<keyword evidence="9" id="KW-0732">Signal</keyword>
<protein>
    <recommendedName>
        <fullName evidence="10">Subtilisin inhibitor domain-containing protein</fullName>
    </recommendedName>
</protein>
<dbReference type="SUPFAM" id="SSF55399">
    <property type="entry name" value="Subtilisin inhibitor"/>
    <property type="match status" value="1"/>
</dbReference>
<dbReference type="OrthoDB" id="4567948at2"/>
<evidence type="ECO:0000256" key="1">
    <source>
        <dbReference type="ARBA" id="ARBA00004613"/>
    </source>
</evidence>
<organism evidence="11 12">
    <name type="scientific">Streptomyces tsukubensis</name>
    <dbReference type="NCBI Taxonomy" id="83656"/>
    <lineage>
        <taxon>Bacteria</taxon>
        <taxon>Bacillati</taxon>
        <taxon>Actinomycetota</taxon>
        <taxon>Actinomycetes</taxon>
        <taxon>Kitasatosporales</taxon>
        <taxon>Streptomycetaceae</taxon>
        <taxon>Streptomyces</taxon>
    </lineage>
</organism>
<evidence type="ECO:0000256" key="2">
    <source>
        <dbReference type="ARBA" id="ARBA00010472"/>
    </source>
</evidence>
<feature type="chain" id="PRO_5039387039" description="Subtilisin inhibitor domain-containing protein" evidence="9">
    <location>
        <begin position="19"/>
        <end position="135"/>
    </location>
</feature>
<keyword evidence="7" id="KW-1015">Disulfide bond</keyword>
<proteinExistence type="inferred from homology"/>
<comment type="subcellular location">
    <subcellularLocation>
        <location evidence="1">Secreted</location>
    </subcellularLocation>
</comment>
<feature type="domain" description="Subtilisin inhibitor" evidence="10">
    <location>
        <begin position="45"/>
        <end position="121"/>
    </location>
</feature>
<gene>
    <name evidence="11" type="ORF">B1H18_18860</name>
</gene>
<name>A0A1V4A6C1_9ACTN</name>
<dbReference type="Proteomes" id="UP000190539">
    <property type="component" value="Unassembled WGS sequence"/>
</dbReference>
<keyword evidence="6 8" id="KW-0722">Serine protease inhibitor</keyword>
<comment type="caution">
    <text evidence="11">The sequence shown here is derived from an EMBL/GenBank/DDBJ whole genome shotgun (WGS) entry which is preliminary data.</text>
</comment>
<keyword evidence="4" id="KW-0964">Secreted</keyword>
<accession>A0A1V4A6C1</accession>
<dbReference type="InterPro" id="IPR000691">
    <property type="entry name" value="Prot_inh_I16_SSI"/>
</dbReference>
<dbReference type="Pfam" id="PF00720">
    <property type="entry name" value="SSI"/>
    <property type="match status" value="1"/>
</dbReference>
<comment type="subunit">
    <text evidence="3">Homodimer.</text>
</comment>
<dbReference type="Gene3D" id="3.30.350.10">
    <property type="entry name" value="Subtilisin inhibitor-like"/>
    <property type="match status" value="1"/>
</dbReference>
<evidence type="ECO:0000313" key="12">
    <source>
        <dbReference type="Proteomes" id="UP000190539"/>
    </source>
</evidence>
<evidence type="ECO:0000313" key="11">
    <source>
        <dbReference type="EMBL" id="OON77308.1"/>
    </source>
</evidence>
<feature type="signal peptide" evidence="9">
    <location>
        <begin position="1"/>
        <end position="18"/>
    </location>
</feature>
<keyword evidence="5 8" id="KW-0646">Protease inhibitor</keyword>
<dbReference type="GO" id="GO:0005576">
    <property type="term" value="C:extracellular region"/>
    <property type="evidence" value="ECO:0007669"/>
    <property type="project" value="UniProtKB-SubCell"/>
</dbReference>
<dbReference type="EMBL" id="MVFC01000015">
    <property type="protein sequence ID" value="OON77308.1"/>
    <property type="molecule type" value="Genomic_DNA"/>
</dbReference>
<dbReference type="AlphaFoldDB" id="A0A1V4A6C1"/>
<evidence type="ECO:0000256" key="3">
    <source>
        <dbReference type="ARBA" id="ARBA00011738"/>
    </source>
</evidence>
<evidence type="ECO:0000256" key="4">
    <source>
        <dbReference type="ARBA" id="ARBA00022525"/>
    </source>
</evidence>
<dbReference type="RefSeq" id="WP_077969340.1">
    <property type="nucleotide sequence ID" value="NZ_CP045178.1"/>
</dbReference>
<dbReference type="InterPro" id="IPR036819">
    <property type="entry name" value="Subtilisin_inhibitor-like_sf"/>
</dbReference>